<name>A0A108LMI9_9BURK</name>
<evidence type="ECO:0000313" key="6">
    <source>
        <dbReference type="Proteomes" id="UP000473470"/>
    </source>
</evidence>
<dbReference type="Proteomes" id="UP000473470">
    <property type="component" value="Unassembled WGS sequence"/>
</dbReference>
<accession>A0A108LMI9</accession>
<dbReference type="InterPro" id="IPR022753">
    <property type="entry name" value="T4SS_pilus_biogen_PilP"/>
</dbReference>
<dbReference type="Proteomes" id="UP000068603">
    <property type="component" value="Unassembled WGS sequence"/>
</dbReference>
<proteinExistence type="predicted"/>
<organism evidence="4">
    <name type="scientific">Burkholderia stagnalis</name>
    <dbReference type="NCBI Taxonomy" id="1503054"/>
    <lineage>
        <taxon>Bacteria</taxon>
        <taxon>Pseudomonadati</taxon>
        <taxon>Pseudomonadota</taxon>
        <taxon>Betaproteobacteria</taxon>
        <taxon>Burkholderiales</taxon>
        <taxon>Burkholderiaceae</taxon>
        <taxon>Burkholderia</taxon>
        <taxon>Burkholderia cepacia complex</taxon>
    </lineage>
</organism>
<feature type="compositionally biased region" description="Polar residues" evidence="1">
    <location>
        <begin position="139"/>
        <end position="150"/>
    </location>
</feature>
<feature type="signal peptide" evidence="2">
    <location>
        <begin position="1"/>
        <end position="23"/>
    </location>
</feature>
<comment type="caution">
    <text evidence="4">The sequence shown here is derived from an EMBL/GenBank/DDBJ whole genome shotgun (WGS) entry which is preliminary data.</text>
</comment>
<evidence type="ECO:0000313" key="4">
    <source>
        <dbReference type="EMBL" id="KWA66599.1"/>
    </source>
</evidence>
<protein>
    <submittedName>
        <fullName evidence="4">Pilus assembly protein PilP</fullName>
    </submittedName>
    <submittedName>
        <fullName evidence="3">Type IV pilus biogenesis protein PilP</fullName>
    </submittedName>
</protein>
<evidence type="ECO:0000256" key="1">
    <source>
        <dbReference type="SAM" id="MobiDB-lite"/>
    </source>
</evidence>
<dbReference type="EMBL" id="LPHB01000019">
    <property type="protein sequence ID" value="KWA66599.1"/>
    <property type="molecule type" value="Genomic_DNA"/>
</dbReference>
<dbReference type="NCBIfam" id="TIGR03021">
    <property type="entry name" value="pilP_fam"/>
    <property type="match status" value="1"/>
</dbReference>
<dbReference type="AlphaFoldDB" id="A0A108LMI9"/>
<feature type="compositionally biased region" description="Pro residues" evidence="1">
    <location>
        <begin position="153"/>
        <end position="167"/>
    </location>
</feature>
<evidence type="ECO:0000256" key="2">
    <source>
        <dbReference type="SAM" id="SignalP"/>
    </source>
</evidence>
<dbReference type="RefSeq" id="WP_059881477.1">
    <property type="nucleotide sequence ID" value="NZ_CABVPM010000161.1"/>
</dbReference>
<sequence length="174" mass="17775">MRNSRVRTTCVLGLALLAGAARAAGPASLDDSGATAARLTQLQSETVLLQAQLKKLETQQQVIERTAQLARVLGGGAPPAGQFTVTAIEGVGKRAFATLRMNGGAEFEVQRGDALPDGGRVVAIEPRAVVVSNRGRTVRLSTASPSSSYAGNPPLPADAAPPLPTQPTLPASGS</sequence>
<keyword evidence="2" id="KW-0732">Signal</keyword>
<dbReference type="STRING" id="1503054.WT74_18410"/>
<feature type="region of interest" description="Disordered" evidence="1">
    <location>
        <begin position="136"/>
        <end position="174"/>
    </location>
</feature>
<gene>
    <name evidence="3" type="primary">pilP</name>
    <name evidence="3" type="ORF">F7R25_33545</name>
    <name evidence="4" type="ORF">WT44_05950</name>
</gene>
<reference evidence="4 5" key="1">
    <citation type="submission" date="2015-11" db="EMBL/GenBank/DDBJ databases">
        <title>Expanding the genomic diversity of Burkholderia species for the development of highly accurate diagnostics.</title>
        <authorList>
            <person name="Sahl J."/>
            <person name="Keim P."/>
            <person name="Wagner D."/>
        </authorList>
    </citation>
    <scope>NUCLEOTIDE SEQUENCE [LARGE SCALE GENOMIC DNA]</scope>
    <source>
        <strain evidence="4 5">MSMB1960WGS</strain>
    </source>
</reference>
<reference evidence="3 6" key="2">
    <citation type="submission" date="2019-09" db="EMBL/GenBank/DDBJ databases">
        <title>Draft genome sequences of 48 bacterial type strains from the CCUG.</title>
        <authorList>
            <person name="Tunovic T."/>
            <person name="Pineiro-Iglesias B."/>
            <person name="Unosson C."/>
            <person name="Inganas E."/>
            <person name="Ohlen M."/>
            <person name="Cardew S."/>
            <person name="Jensie-Markopoulos S."/>
            <person name="Salva-Serra F."/>
            <person name="Jaen-Luchoro D."/>
            <person name="Karlsson R."/>
            <person name="Svensson-Stadler L."/>
            <person name="Chun J."/>
            <person name="Moore E."/>
        </authorList>
    </citation>
    <scope>NUCLEOTIDE SEQUENCE [LARGE SCALE GENOMIC DNA]</scope>
    <source>
        <strain evidence="3 6">CCUG 65686</strain>
    </source>
</reference>
<dbReference type="EMBL" id="VZOK01000090">
    <property type="protein sequence ID" value="KAB0632282.1"/>
    <property type="molecule type" value="Genomic_DNA"/>
</dbReference>
<evidence type="ECO:0000313" key="3">
    <source>
        <dbReference type="EMBL" id="KAB0632282.1"/>
    </source>
</evidence>
<feature type="chain" id="PRO_5036299637" evidence="2">
    <location>
        <begin position="24"/>
        <end position="174"/>
    </location>
</feature>
<evidence type="ECO:0000313" key="5">
    <source>
        <dbReference type="Proteomes" id="UP000068603"/>
    </source>
</evidence>